<gene>
    <name evidence="1" type="ORF">NDU88_002783</name>
</gene>
<name>A0AAV7W4D0_PLEWA</name>
<evidence type="ECO:0000313" key="2">
    <source>
        <dbReference type="Proteomes" id="UP001066276"/>
    </source>
</evidence>
<dbReference type="EMBL" id="JANPWB010000002">
    <property type="protein sequence ID" value="KAJ1207392.1"/>
    <property type="molecule type" value="Genomic_DNA"/>
</dbReference>
<evidence type="ECO:0000313" key="1">
    <source>
        <dbReference type="EMBL" id="KAJ1207392.1"/>
    </source>
</evidence>
<organism evidence="1 2">
    <name type="scientific">Pleurodeles waltl</name>
    <name type="common">Iberian ribbed newt</name>
    <dbReference type="NCBI Taxonomy" id="8319"/>
    <lineage>
        <taxon>Eukaryota</taxon>
        <taxon>Metazoa</taxon>
        <taxon>Chordata</taxon>
        <taxon>Craniata</taxon>
        <taxon>Vertebrata</taxon>
        <taxon>Euteleostomi</taxon>
        <taxon>Amphibia</taxon>
        <taxon>Batrachia</taxon>
        <taxon>Caudata</taxon>
        <taxon>Salamandroidea</taxon>
        <taxon>Salamandridae</taxon>
        <taxon>Pleurodelinae</taxon>
        <taxon>Pleurodeles</taxon>
    </lineage>
</organism>
<dbReference type="InterPro" id="IPR043502">
    <property type="entry name" value="DNA/RNA_pol_sf"/>
</dbReference>
<reference evidence="1" key="1">
    <citation type="journal article" date="2022" name="bioRxiv">
        <title>Sequencing and chromosome-scale assembly of the giantPleurodeles waltlgenome.</title>
        <authorList>
            <person name="Brown T."/>
            <person name="Elewa A."/>
            <person name="Iarovenko S."/>
            <person name="Subramanian E."/>
            <person name="Araus A.J."/>
            <person name="Petzold A."/>
            <person name="Susuki M."/>
            <person name="Suzuki K.-i.T."/>
            <person name="Hayashi T."/>
            <person name="Toyoda A."/>
            <person name="Oliveira C."/>
            <person name="Osipova E."/>
            <person name="Leigh N.D."/>
            <person name="Simon A."/>
            <person name="Yun M.H."/>
        </authorList>
    </citation>
    <scope>NUCLEOTIDE SEQUENCE</scope>
    <source>
        <strain evidence="1">20211129_DDA</strain>
        <tissue evidence="1">Liver</tissue>
    </source>
</reference>
<proteinExistence type="predicted"/>
<dbReference type="AlphaFoldDB" id="A0AAV7W4D0"/>
<dbReference type="Proteomes" id="UP001066276">
    <property type="component" value="Chromosome 1_2"/>
</dbReference>
<dbReference type="Gene3D" id="3.10.10.10">
    <property type="entry name" value="HIV Type 1 Reverse Transcriptase, subunit A, domain 1"/>
    <property type="match status" value="1"/>
</dbReference>
<keyword evidence="2" id="KW-1185">Reference proteome</keyword>
<protein>
    <submittedName>
        <fullName evidence="1">Uncharacterized protein</fullName>
    </submittedName>
</protein>
<comment type="caution">
    <text evidence="1">The sequence shown here is derived from an EMBL/GenBank/DDBJ whole genome shotgun (WGS) entry which is preliminary data.</text>
</comment>
<dbReference type="SUPFAM" id="SSF56672">
    <property type="entry name" value="DNA/RNA polymerases"/>
    <property type="match status" value="1"/>
</dbReference>
<sequence length="173" mass="20083">MVNDKTCLAWKVTCKNCLKKKHMSKCCRSKNGQGKVNEILKESTEEDECVEEEEFLDNLNVKAVGVAKKEFKQLIVKDVKGVEEMKFCEEFPEAFEESLGCLKGYVHKIKMKKGVKLVVSKVRKVLFEIREAVAKELHTLERRGVIEKVELVEWESHIVIARKQWSYPLMHEP</sequence>
<accession>A0AAV7W4D0</accession>